<sequence>MLGGAAAEDDGDAGLAGCGLVRSHRGRAYPAHRAGTDTARGRAAYAGRVTHEHLSPASRVVALGRQPRVPGAGVNAPLELSSTYIADGPVNYARGGNPTWTAFEEALGSLEGGEALVFASGMAAVSGAVSLLPHGGAVVVPHHAYNGTTALLDQLAGTGAAVVRRVDPTDQAAVRAALEGAAMLWLESPTNPMLEVSDLRALAAMAREVGALTVCDNTFATPLVQRPLEDGVDVVLHSVTKYLSGHSDVILGALVTAATEAGRELHARLSTARLLGGAIAGPMETWLALRGLRTLHVRLERATTNARELAARLEGHPGVETARYPGFGAVIAVEVPGGAEGAERVAAATELWTHATSLGGVESQIERRRRHPAEPPTVPDNLLRLSVGIEDVEDLWRDLDRALRG</sequence>
<dbReference type="Pfam" id="PF01053">
    <property type="entry name" value="Cys_Met_Meta_PP"/>
    <property type="match status" value="1"/>
</dbReference>
<evidence type="ECO:0000313" key="6">
    <source>
        <dbReference type="Proteomes" id="UP001500556"/>
    </source>
</evidence>
<organism evidence="5 6">
    <name type="scientific">Pedococcus ginsenosidimutans</name>
    <dbReference type="NCBI Taxonomy" id="490570"/>
    <lineage>
        <taxon>Bacteria</taxon>
        <taxon>Bacillati</taxon>
        <taxon>Actinomycetota</taxon>
        <taxon>Actinomycetes</taxon>
        <taxon>Micrococcales</taxon>
        <taxon>Intrasporangiaceae</taxon>
        <taxon>Pedococcus</taxon>
    </lineage>
</organism>
<reference evidence="6" key="1">
    <citation type="journal article" date="2019" name="Int. J. Syst. Evol. Microbiol.">
        <title>The Global Catalogue of Microorganisms (GCM) 10K type strain sequencing project: providing services to taxonomists for standard genome sequencing and annotation.</title>
        <authorList>
            <consortium name="The Broad Institute Genomics Platform"/>
            <consortium name="The Broad Institute Genome Sequencing Center for Infectious Disease"/>
            <person name="Wu L."/>
            <person name="Ma J."/>
        </authorList>
    </citation>
    <scope>NUCLEOTIDE SEQUENCE [LARGE SCALE GENOMIC DNA]</scope>
    <source>
        <strain evidence="6">JCM 18961</strain>
    </source>
</reference>
<dbReference type="InterPro" id="IPR015421">
    <property type="entry name" value="PyrdxlP-dep_Trfase_major"/>
</dbReference>
<keyword evidence="3 4" id="KW-0663">Pyridoxal phosphate</keyword>
<evidence type="ECO:0000313" key="5">
    <source>
        <dbReference type="EMBL" id="GAA4718650.1"/>
    </source>
</evidence>
<dbReference type="SUPFAM" id="SSF53383">
    <property type="entry name" value="PLP-dependent transferases"/>
    <property type="match status" value="1"/>
</dbReference>
<dbReference type="Proteomes" id="UP001500556">
    <property type="component" value="Unassembled WGS sequence"/>
</dbReference>
<dbReference type="PANTHER" id="PTHR11808:SF15">
    <property type="entry name" value="CYSTATHIONINE GAMMA-LYASE"/>
    <property type="match status" value="1"/>
</dbReference>
<dbReference type="InterPro" id="IPR015422">
    <property type="entry name" value="PyrdxlP-dep_Trfase_small"/>
</dbReference>
<dbReference type="EMBL" id="BAABLO010000004">
    <property type="protein sequence ID" value="GAA4718650.1"/>
    <property type="molecule type" value="Genomic_DNA"/>
</dbReference>
<evidence type="ECO:0000256" key="1">
    <source>
        <dbReference type="ARBA" id="ARBA00001933"/>
    </source>
</evidence>
<comment type="similarity">
    <text evidence="2 4">Belongs to the trans-sulfuration enzymes family.</text>
</comment>
<dbReference type="InterPro" id="IPR015424">
    <property type="entry name" value="PyrdxlP-dep_Trfase"/>
</dbReference>
<evidence type="ECO:0000256" key="2">
    <source>
        <dbReference type="ARBA" id="ARBA00009077"/>
    </source>
</evidence>
<name>A0ABP8Y0V4_9MICO</name>
<evidence type="ECO:0000256" key="4">
    <source>
        <dbReference type="RuleBase" id="RU362118"/>
    </source>
</evidence>
<dbReference type="PIRSF" id="PIRSF001434">
    <property type="entry name" value="CGS"/>
    <property type="match status" value="1"/>
</dbReference>
<gene>
    <name evidence="5" type="ORF">GCM10025782_14910</name>
</gene>
<dbReference type="Gene3D" id="3.90.1150.10">
    <property type="entry name" value="Aspartate Aminotransferase, domain 1"/>
    <property type="match status" value="1"/>
</dbReference>
<dbReference type="InterPro" id="IPR000277">
    <property type="entry name" value="Cys/Met-Metab_PyrdxlP-dep_enz"/>
</dbReference>
<proteinExistence type="inferred from homology"/>
<evidence type="ECO:0000256" key="3">
    <source>
        <dbReference type="ARBA" id="ARBA00022898"/>
    </source>
</evidence>
<protein>
    <submittedName>
        <fullName evidence="5">Aminotransferase class I/II-fold pyridoxal phosphate-dependent enzyme</fullName>
    </submittedName>
</protein>
<comment type="cofactor">
    <cofactor evidence="1 4">
        <name>pyridoxal 5'-phosphate</name>
        <dbReference type="ChEBI" id="CHEBI:597326"/>
    </cofactor>
</comment>
<comment type="caution">
    <text evidence="5">The sequence shown here is derived from an EMBL/GenBank/DDBJ whole genome shotgun (WGS) entry which is preliminary data.</text>
</comment>
<keyword evidence="6" id="KW-1185">Reference proteome</keyword>
<accession>A0ABP8Y0V4</accession>
<keyword evidence="5" id="KW-0032">Aminotransferase</keyword>
<dbReference type="Gene3D" id="3.40.640.10">
    <property type="entry name" value="Type I PLP-dependent aspartate aminotransferase-like (Major domain)"/>
    <property type="match status" value="1"/>
</dbReference>
<keyword evidence="5" id="KW-0808">Transferase</keyword>
<dbReference type="PANTHER" id="PTHR11808">
    <property type="entry name" value="TRANS-SULFURATION ENZYME FAMILY MEMBER"/>
    <property type="match status" value="1"/>
</dbReference>
<dbReference type="GO" id="GO:0008483">
    <property type="term" value="F:transaminase activity"/>
    <property type="evidence" value="ECO:0007669"/>
    <property type="project" value="UniProtKB-KW"/>
</dbReference>